<dbReference type="InterPro" id="IPR001789">
    <property type="entry name" value="Sig_transdc_resp-reg_receiver"/>
</dbReference>
<dbReference type="SMART" id="SM00448">
    <property type="entry name" value="REC"/>
    <property type="match status" value="1"/>
</dbReference>
<dbReference type="AlphaFoldDB" id="A0A1U7NQ37"/>
<feature type="domain" description="OmpR/PhoB-type" evidence="7">
    <location>
        <begin position="125"/>
        <end position="223"/>
    </location>
</feature>
<feature type="DNA-binding region" description="OmpR/PhoB-type" evidence="5">
    <location>
        <begin position="125"/>
        <end position="223"/>
    </location>
</feature>
<dbReference type="PANTHER" id="PTHR48111">
    <property type="entry name" value="REGULATOR OF RPOS"/>
    <property type="match status" value="1"/>
</dbReference>
<dbReference type="InterPro" id="IPR011006">
    <property type="entry name" value="CheY-like_superfamily"/>
</dbReference>
<dbReference type="GO" id="GO:0032993">
    <property type="term" value="C:protein-DNA complex"/>
    <property type="evidence" value="ECO:0007669"/>
    <property type="project" value="TreeGrafter"/>
</dbReference>
<dbReference type="PROSITE" id="PS51755">
    <property type="entry name" value="OMPR_PHOB"/>
    <property type="match status" value="1"/>
</dbReference>
<dbReference type="CDD" id="cd00383">
    <property type="entry name" value="trans_reg_C"/>
    <property type="match status" value="1"/>
</dbReference>
<dbReference type="RefSeq" id="WP_076340496.1">
    <property type="nucleotide sequence ID" value="NZ_CAJTMI010000015.1"/>
</dbReference>
<dbReference type="InterPro" id="IPR039420">
    <property type="entry name" value="WalR-like"/>
</dbReference>
<dbReference type="PANTHER" id="PTHR48111:SF43">
    <property type="entry name" value="STAGE 0 SPORULATION PROTEIN A HOMOLOG"/>
    <property type="match status" value="1"/>
</dbReference>
<reference evidence="8 9" key="1">
    <citation type="submission" date="2016-11" db="EMBL/GenBank/DDBJ databases">
        <title>Description of two novel members of the family Erysipelotrichaceae: Ileibacterium lipovorans gen. nov., sp. nov. and Dubosiella newyorkensis, gen. nov., sp. nov.</title>
        <authorList>
            <person name="Cox L.M."/>
            <person name="Sohn J."/>
            <person name="Tyrrell K.L."/>
            <person name="Citron D.M."/>
            <person name="Lawson P.A."/>
            <person name="Patel N.B."/>
            <person name="Iizumi T."/>
            <person name="Perez-Perez G.I."/>
            <person name="Goldstein E.J."/>
            <person name="Blaser M.J."/>
        </authorList>
    </citation>
    <scope>NUCLEOTIDE SEQUENCE [LARGE SCALE GENOMIC DNA]</scope>
    <source>
        <strain evidence="8 9">NYU-BL-A4</strain>
    </source>
</reference>
<evidence type="ECO:0000256" key="4">
    <source>
        <dbReference type="PROSITE-ProRule" id="PRU00169"/>
    </source>
</evidence>
<dbReference type="OrthoDB" id="9790442at2"/>
<dbReference type="InterPro" id="IPR036388">
    <property type="entry name" value="WH-like_DNA-bd_sf"/>
</dbReference>
<evidence type="ECO:0000313" key="9">
    <source>
        <dbReference type="Proteomes" id="UP000186705"/>
    </source>
</evidence>
<feature type="domain" description="Response regulatory" evidence="6">
    <location>
        <begin position="4"/>
        <end position="116"/>
    </location>
</feature>
<keyword evidence="2 5" id="KW-0238">DNA-binding</keyword>
<keyword evidence="4" id="KW-0597">Phosphoprotein</keyword>
<evidence type="ECO:0000313" key="8">
    <source>
        <dbReference type="EMBL" id="OLU47749.1"/>
    </source>
</evidence>
<dbReference type="InterPro" id="IPR001867">
    <property type="entry name" value="OmpR/PhoB-type_DNA-bd"/>
</dbReference>
<sequence length="223" mass="26413">MKWKILIIEDDFFFLEQIQNRLQNHYEVYCIREFDHILLDVQSIKPHLILLDINLPGKDGFYWCEQFRSLSNVPILFISARNGIEDTLKAIHLGGDDYLTKPFRIELLEAKIEAALRRNEEYQKPKTIELKNELVYHLDLQMLKYHNEEVDLTPAERKLFHIFINRKGCLVSRTELMLELWETDQFIEEGTLTTLVSRLRQKLKQICGSPLIITAKGKGYYIE</sequence>
<feature type="modified residue" description="4-aspartylphosphate" evidence="4">
    <location>
        <position position="52"/>
    </location>
</feature>
<evidence type="ECO:0000259" key="6">
    <source>
        <dbReference type="PROSITE" id="PS50110"/>
    </source>
</evidence>
<dbReference type="PROSITE" id="PS50110">
    <property type="entry name" value="RESPONSE_REGULATORY"/>
    <property type="match status" value="1"/>
</dbReference>
<protein>
    <recommendedName>
        <fullName evidence="10">DNA-binding response regulator</fullName>
    </recommendedName>
</protein>
<keyword evidence="3" id="KW-0804">Transcription</keyword>
<dbReference type="Proteomes" id="UP000186705">
    <property type="component" value="Unassembled WGS sequence"/>
</dbReference>
<evidence type="ECO:0000256" key="5">
    <source>
        <dbReference type="PROSITE-ProRule" id="PRU01091"/>
    </source>
</evidence>
<dbReference type="STRING" id="1862672.BO225_01370"/>
<dbReference type="GO" id="GO:0000976">
    <property type="term" value="F:transcription cis-regulatory region binding"/>
    <property type="evidence" value="ECO:0007669"/>
    <property type="project" value="TreeGrafter"/>
</dbReference>
<proteinExistence type="predicted"/>
<dbReference type="Pfam" id="PF00072">
    <property type="entry name" value="Response_reg"/>
    <property type="match status" value="1"/>
</dbReference>
<evidence type="ECO:0000256" key="3">
    <source>
        <dbReference type="ARBA" id="ARBA00023163"/>
    </source>
</evidence>
<evidence type="ECO:0008006" key="10">
    <source>
        <dbReference type="Google" id="ProtNLM"/>
    </source>
</evidence>
<keyword evidence="1" id="KW-0805">Transcription regulation</keyword>
<keyword evidence="9" id="KW-1185">Reference proteome</keyword>
<dbReference type="SMART" id="SM00862">
    <property type="entry name" value="Trans_reg_C"/>
    <property type="match status" value="1"/>
</dbReference>
<dbReference type="GO" id="GO:0006355">
    <property type="term" value="P:regulation of DNA-templated transcription"/>
    <property type="evidence" value="ECO:0007669"/>
    <property type="project" value="InterPro"/>
</dbReference>
<dbReference type="GO" id="GO:0000156">
    <property type="term" value="F:phosphorelay response regulator activity"/>
    <property type="evidence" value="ECO:0007669"/>
    <property type="project" value="TreeGrafter"/>
</dbReference>
<dbReference type="Pfam" id="PF00486">
    <property type="entry name" value="Trans_reg_C"/>
    <property type="match status" value="1"/>
</dbReference>
<dbReference type="Gene3D" id="3.40.50.2300">
    <property type="match status" value="1"/>
</dbReference>
<evidence type="ECO:0000256" key="2">
    <source>
        <dbReference type="ARBA" id="ARBA00023125"/>
    </source>
</evidence>
<dbReference type="GO" id="GO:0005829">
    <property type="term" value="C:cytosol"/>
    <property type="evidence" value="ECO:0007669"/>
    <property type="project" value="TreeGrafter"/>
</dbReference>
<evidence type="ECO:0000259" key="7">
    <source>
        <dbReference type="PROSITE" id="PS51755"/>
    </source>
</evidence>
<dbReference type="SUPFAM" id="SSF52172">
    <property type="entry name" value="CheY-like"/>
    <property type="match status" value="1"/>
</dbReference>
<accession>A0A1U7NQ37</accession>
<comment type="caution">
    <text evidence="8">The sequence shown here is derived from an EMBL/GenBank/DDBJ whole genome shotgun (WGS) entry which is preliminary data.</text>
</comment>
<dbReference type="EMBL" id="MPKA01000042">
    <property type="protein sequence ID" value="OLU47749.1"/>
    <property type="molecule type" value="Genomic_DNA"/>
</dbReference>
<organism evidence="8 9">
    <name type="scientific">Dubosiella newyorkensis</name>
    <dbReference type="NCBI Taxonomy" id="1862672"/>
    <lineage>
        <taxon>Bacteria</taxon>
        <taxon>Bacillati</taxon>
        <taxon>Bacillota</taxon>
        <taxon>Erysipelotrichia</taxon>
        <taxon>Erysipelotrichales</taxon>
        <taxon>Erysipelotrichaceae</taxon>
        <taxon>Dubosiella</taxon>
    </lineage>
</organism>
<dbReference type="GeneID" id="78274597"/>
<name>A0A1U7NQ37_9FIRM</name>
<gene>
    <name evidence="8" type="ORF">BO225_01370</name>
</gene>
<evidence type="ECO:0000256" key="1">
    <source>
        <dbReference type="ARBA" id="ARBA00023015"/>
    </source>
</evidence>
<dbReference type="Gene3D" id="1.10.10.10">
    <property type="entry name" value="Winged helix-like DNA-binding domain superfamily/Winged helix DNA-binding domain"/>
    <property type="match status" value="1"/>
</dbReference>